<evidence type="ECO:0000313" key="15">
    <source>
        <dbReference type="EMBL" id="KAJ7200745.1"/>
    </source>
</evidence>
<evidence type="ECO:0000256" key="9">
    <source>
        <dbReference type="ARBA" id="ARBA00023002"/>
    </source>
</evidence>
<dbReference type="GO" id="GO:0020037">
    <property type="term" value="F:heme binding"/>
    <property type="evidence" value="ECO:0007669"/>
    <property type="project" value="InterPro"/>
</dbReference>
<dbReference type="InterPro" id="IPR002403">
    <property type="entry name" value="Cyt_P450_E_grp-IV"/>
</dbReference>
<dbReference type="GO" id="GO:0016705">
    <property type="term" value="F:oxidoreductase activity, acting on paired donors, with incorporation or reduction of molecular oxygen"/>
    <property type="evidence" value="ECO:0007669"/>
    <property type="project" value="InterPro"/>
</dbReference>
<dbReference type="PANTHER" id="PTHR24305:SF166">
    <property type="entry name" value="CYTOCHROME P450 12A4, MITOCHONDRIAL-RELATED"/>
    <property type="match status" value="1"/>
</dbReference>
<evidence type="ECO:0000256" key="8">
    <source>
        <dbReference type="ARBA" id="ARBA00022989"/>
    </source>
</evidence>
<dbReference type="InterPro" id="IPR050121">
    <property type="entry name" value="Cytochrome_P450_monoxygenase"/>
</dbReference>
<comment type="caution">
    <text evidence="15">The sequence shown here is derived from an EMBL/GenBank/DDBJ whole genome shotgun (WGS) entry which is preliminary data.</text>
</comment>
<comment type="pathway">
    <text evidence="3">Secondary metabolite biosynthesis; terpenoid biosynthesis.</text>
</comment>
<keyword evidence="7 13" id="KW-0479">Metal-binding</keyword>
<keyword evidence="12 14" id="KW-0472">Membrane</keyword>
<dbReference type="AlphaFoldDB" id="A0AAD6Y7I3"/>
<keyword evidence="6 14" id="KW-0812">Transmembrane</keyword>
<evidence type="ECO:0000256" key="14">
    <source>
        <dbReference type="SAM" id="Phobius"/>
    </source>
</evidence>
<reference evidence="15" key="1">
    <citation type="submission" date="2023-03" db="EMBL/GenBank/DDBJ databases">
        <title>Massive genome expansion in bonnet fungi (Mycena s.s.) driven by repeated elements and novel gene families across ecological guilds.</title>
        <authorList>
            <consortium name="Lawrence Berkeley National Laboratory"/>
            <person name="Harder C.B."/>
            <person name="Miyauchi S."/>
            <person name="Viragh M."/>
            <person name="Kuo A."/>
            <person name="Thoen E."/>
            <person name="Andreopoulos B."/>
            <person name="Lu D."/>
            <person name="Skrede I."/>
            <person name="Drula E."/>
            <person name="Henrissat B."/>
            <person name="Morin E."/>
            <person name="Kohler A."/>
            <person name="Barry K."/>
            <person name="LaButti K."/>
            <person name="Morin E."/>
            <person name="Salamov A."/>
            <person name="Lipzen A."/>
            <person name="Mereny Z."/>
            <person name="Hegedus B."/>
            <person name="Baldrian P."/>
            <person name="Stursova M."/>
            <person name="Weitz H."/>
            <person name="Taylor A."/>
            <person name="Grigoriev I.V."/>
            <person name="Nagy L.G."/>
            <person name="Martin F."/>
            <person name="Kauserud H."/>
        </authorList>
    </citation>
    <scope>NUCLEOTIDE SEQUENCE</scope>
    <source>
        <strain evidence="15">9144</strain>
    </source>
</reference>
<keyword evidence="8 14" id="KW-1133">Transmembrane helix</keyword>
<keyword evidence="10 13" id="KW-0408">Iron</keyword>
<evidence type="ECO:0000256" key="7">
    <source>
        <dbReference type="ARBA" id="ARBA00022723"/>
    </source>
</evidence>
<comment type="cofactor">
    <cofactor evidence="1 13">
        <name>heme</name>
        <dbReference type="ChEBI" id="CHEBI:30413"/>
    </cofactor>
</comment>
<dbReference type="EMBL" id="JARJCW010000061">
    <property type="protein sequence ID" value="KAJ7200745.1"/>
    <property type="molecule type" value="Genomic_DNA"/>
</dbReference>
<keyword evidence="16" id="KW-1185">Reference proteome</keyword>
<dbReference type="GO" id="GO:0005506">
    <property type="term" value="F:iron ion binding"/>
    <property type="evidence" value="ECO:0007669"/>
    <property type="project" value="InterPro"/>
</dbReference>
<dbReference type="PRINTS" id="PR00385">
    <property type="entry name" value="P450"/>
</dbReference>
<feature type="binding site" description="axial binding residue" evidence="13">
    <location>
        <position position="487"/>
    </location>
    <ligand>
        <name>heme</name>
        <dbReference type="ChEBI" id="CHEBI:30413"/>
    </ligand>
    <ligandPart>
        <name>Fe</name>
        <dbReference type="ChEBI" id="CHEBI:18248"/>
    </ligandPart>
</feature>
<dbReference type="InterPro" id="IPR001128">
    <property type="entry name" value="Cyt_P450"/>
</dbReference>
<evidence type="ECO:0000256" key="10">
    <source>
        <dbReference type="ARBA" id="ARBA00023004"/>
    </source>
</evidence>
<dbReference type="GO" id="GO:0004497">
    <property type="term" value="F:monooxygenase activity"/>
    <property type="evidence" value="ECO:0007669"/>
    <property type="project" value="UniProtKB-KW"/>
</dbReference>
<dbReference type="Gene3D" id="1.10.630.10">
    <property type="entry name" value="Cytochrome P450"/>
    <property type="match status" value="1"/>
</dbReference>
<name>A0AAD6Y7I3_9AGAR</name>
<evidence type="ECO:0000256" key="12">
    <source>
        <dbReference type="ARBA" id="ARBA00023136"/>
    </source>
</evidence>
<dbReference type="Pfam" id="PF00067">
    <property type="entry name" value="p450"/>
    <property type="match status" value="1"/>
</dbReference>
<dbReference type="InterPro" id="IPR036396">
    <property type="entry name" value="Cyt_P450_sf"/>
</dbReference>
<evidence type="ECO:0000256" key="2">
    <source>
        <dbReference type="ARBA" id="ARBA00004370"/>
    </source>
</evidence>
<keyword evidence="9" id="KW-0560">Oxidoreductase</keyword>
<keyword evidence="5 13" id="KW-0349">Heme</keyword>
<evidence type="ECO:0000256" key="13">
    <source>
        <dbReference type="PIRSR" id="PIRSR602403-1"/>
    </source>
</evidence>
<protein>
    <submittedName>
        <fullName evidence="15">Cytochrome P450</fullName>
    </submittedName>
</protein>
<feature type="transmembrane region" description="Helical" evidence="14">
    <location>
        <begin position="20"/>
        <end position="41"/>
    </location>
</feature>
<dbReference type="PANTHER" id="PTHR24305">
    <property type="entry name" value="CYTOCHROME P450"/>
    <property type="match status" value="1"/>
</dbReference>
<dbReference type="Proteomes" id="UP001219525">
    <property type="component" value="Unassembled WGS sequence"/>
</dbReference>
<keyword evidence="11" id="KW-0503">Monooxygenase</keyword>
<evidence type="ECO:0000256" key="4">
    <source>
        <dbReference type="ARBA" id="ARBA00010617"/>
    </source>
</evidence>
<dbReference type="PRINTS" id="PR00465">
    <property type="entry name" value="EP450IV"/>
</dbReference>
<gene>
    <name evidence="15" type="ORF">GGX14DRAFT_659433</name>
</gene>
<evidence type="ECO:0000313" key="16">
    <source>
        <dbReference type="Proteomes" id="UP001219525"/>
    </source>
</evidence>
<accession>A0AAD6Y7I3</accession>
<evidence type="ECO:0000256" key="1">
    <source>
        <dbReference type="ARBA" id="ARBA00001971"/>
    </source>
</evidence>
<proteinExistence type="inferred from homology"/>
<comment type="similarity">
    <text evidence="4">Belongs to the cytochrome P450 family.</text>
</comment>
<dbReference type="SUPFAM" id="SSF48264">
    <property type="entry name" value="Cytochrome P450"/>
    <property type="match status" value="1"/>
</dbReference>
<evidence type="ECO:0000256" key="3">
    <source>
        <dbReference type="ARBA" id="ARBA00004721"/>
    </source>
</evidence>
<dbReference type="GO" id="GO:0016020">
    <property type="term" value="C:membrane"/>
    <property type="evidence" value="ECO:0007669"/>
    <property type="project" value="UniProtKB-SubCell"/>
</dbReference>
<evidence type="ECO:0000256" key="11">
    <source>
        <dbReference type="ARBA" id="ARBA00023033"/>
    </source>
</evidence>
<evidence type="ECO:0000256" key="6">
    <source>
        <dbReference type="ARBA" id="ARBA00022692"/>
    </source>
</evidence>
<comment type="subcellular location">
    <subcellularLocation>
        <location evidence="2">Membrane</location>
    </subcellularLocation>
</comment>
<sequence length="548" mass="60955">MALCRSTTYYVGTSAASRHIFGFLVLFSGIWLAFLLIQWLATLPARRHGTSVRLNGPPRDSFILGVIRQLAKSDDVGLLFEQWSATYGPVFQIPTFFGGWRTIVCDPKAVNHFYSMERTVYVKSKLSRAVIANLFGHGLLWAEGDTHKRQRKALTPAFSIAAIRRLTTVFYDSSYNFETNPTDLRAQWDATLETSPDGAIIDVQHCLDGIGIAGFAHDFHSLDGAYSPVAAAFESFSFDGLSFFSNLVFILGLRFPLLAYLPFKRNRITAGLHRALSAIADDILQRSRREKMSRGRGVDDSEAGDRSVIGLLQRSLSAECVACSRHILGYATTSVSLTVRSLPLNLWWALIELARNPFKQAKLREELVGFGAGDPTYDQLGSGLLPYLDAVVLETLRLHPPVSESTREAIVDDVLPLREPVTTKSGETVHAIAVTKGSNRAHQERQQEFKPERWLTLGDGDDPHTVRARELQGHRHLLTFIDGPRACLGKSFALAEFKAVLIVLLRNFTYEFPDGPETTIVRRRGLVPRPAVQGQPGANVPLRVRRVE</sequence>
<organism evidence="15 16">
    <name type="scientific">Mycena pura</name>
    <dbReference type="NCBI Taxonomy" id="153505"/>
    <lineage>
        <taxon>Eukaryota</taxon>
        <taxon>Fungi</taxon>
        <taxon>Dikarya</taxon>
        <taxon>Basidiomycota</taxon>
        <taxon>Agaricomycotina</taxon>
        <taxon>Agaricomycetes</taxon>
        <taxon>Agaricomycetidae</taxon>
        <taxon>Agaricales</taxon>
        <taxon>Marasmiineae</taxon>
        <taxon>Mycenaceae</taxon>
        <taxon>Mycena</taxon>
    </lineage>
</organism>
<evidence type="ECO:0000256" key="5">
    <source>
        <dbReference type="ARBA" id="ARBA00022617"/>
    </source>
</evidence>